<comment type="caution">
    <text evidence="4">The sequence shown here is derived from an EMBL/GenBank/DDBJ whole genome shotgun (WGS) entry which is preliminary data.</text>
</comment>
<dbReference type="OrthoDB" id="10409016at2759"/>
<dbReference type="Pfam" id="PF03589">
    <property type="entry name" value="Antiterm"/>
    <property type="match status" value="2"/>
</dbReference>
<evidence type="ECO:0000313" key="5">
    <source>
        <dbReference type="Proteomes" id="UP000036403"/>
    </source>
</evidence>
<keyword evidence="3" id="KW-0804">Transcription</keyword>
<sequence length="281" mass="30793">MRLEQALKYFFAKTSTISDSPRATASDALTGTDIMAAFGLADSKAGFGFDLFLAKHGISGPELAVESLYQFSLTQVGKSQSIANLAEDTKHIVLQTLATFAFQDYSRSAASVRPCECCNGKGFIDTEVFTTKVHTPFPAREIVKMSLQMEVKGFKPSEYDVHRELREKVKVLCPTCKGKKVLSNACRCHGKGKVLDKDATEKRGGIPVYKDCDKCDARGYSRLKFSAVMAALNQQESGIGKTFAYDHLHPFMEMLVAQCHKEESLAETMLGMVTKGDAIAS</sequence>
<protein>
    <submittedName>
        <fullName evidence="4">Antitermination protein</fullName>
    </submittedName>
</protein>
<gene>
    <name evidence="4" type="ORF">RF55_21454</name>
</gene>
<dbReference type="PaxDb" id="67767-A0A0J7JXL0"/>
<dbReference type="GO" id="GO:0006355">
    <property type="term" value="P:regulation of DNA-templated transcription"/>
    <property type="evidence" value="ECO:0007669"/>
    <property type="project" value="InterPro"/>
</dbReference>
<dbReference type="AlphaFoldDB" id="A0A0J7JXL0"/>
<dbReference type="HAMAP" id="MF_04158">
    <property type="entry name" value="Antitermination_lambda"/>
    <property type="match status" value="1"/>
</dbReference>
<keyword evidence="2" id="KW-0238">DNA-binding</keyword>
<evidence type="ECO:0000313" key="4">
    <source>
        <dbReference type="EMBL" id="KMQ82923.1"/>
    </source>
</evidence>
<evidence type="ECO:0000256" key="3">
    <source>
        <dbReference type="ARBA" id="ARBA00023163"/>
    </source>
</evidence>
<evidence type="ECO:0000256" key="2">
    <source>
        <dbReference type="ARBA" id="ARBA00023125"/>
    </source>
</evidence>
<dbReference type="Gene3D" id="1.10.274.110">
    <property type="match status" value="1"/>
</dbReference>
<evidence type="ECO:0000256" key="1">
    <source>
        <dbReference type="ARBA" id="ARBA00023015"/>
    </source>
</evidence>
<organism evidence="4 5">
    <name type="scientific">Lasius niger</name>
    <name type="common">Black garden ant</name>
    <dbReference type="NCBI Taxonomy" id="67767"/>
    <lineage>
        <taxon>Eukaryota</taxon>
        <taxon>Metazoa</taxon>
        <taxon>Ecdysozoa</taxon>
        <taxon>Arthropoda</taxon>
        <taxon>Hexapoda</taxon>
        <taxon>Insecta</taxon>
        <taxon>Pterygota</taxon>
        <taxon>Neoptera</taxon>
        <taxon>Endopterygota</taxon>
        <taxon>Hymenoptera</taxon>
        <taxon>Apocrita</taxon>
        <taxon>Aculeata</taxon>
        <taxon>Formicoidea</taxon>
        <taxon>Formicidae</taxon>
        <taxon>Formicinae</taxon>
        <taxon>Lasius</taxon>
        <taxon>Lasius</taxon>
    </lineage>
</organism>
<dbReference type="Proteomes" id="UP000036403">
    <property type="component" value="Unassembled WGS sequence"/>
</dbReference>
<reference evidence="4 5" key="1">
    <citation type="submission" date="2015-04" db="EMBL/GenBank/DDBJ databases">
        <title>Lasius niger genome sequencing.</title>
        <authorList>
            <person name="Konorov E.A."/>
            <person name="Nikitin M.A."/>
            <person name="Kirill M.V."/>
            <person name="Chang P."/>
        </authorList>
    </citation>
    <scope>NUCLEOTIDE SEQUENCE [LARGE SCALE GENOMIC DNA]</scope>
    <source>
        <tissue evidence="4">Whole</tissue>
    </source>
</reference>
<keyword evidence="5" id="KW-1185">Reference proteome</keyword>
<dbReference type="EMBL" id="LBMM01022233">
    <property type="protein sequence ID" value="KMQ82923.1"/>
    <property type="molecule type" value="Genomic_DNA"/>
</dbReference>
<dbReference type="InterPro" id="IPR038500">
    <property type="entry name" value="Antitermination_sf"/>
</dbReference>
<keyword evidence="1" id="KW-0805">Transcription regulation</keyword>
<dbReference type="GO" id="GO:0003677">
    <property type="term" value="F:DNA binding"/>
    <property type="evidence" value="ECO:0007669"/>
    <property type="project" value="UniProtKB-KW"/>
</dbReference>
<accession>A0A0J7JXL0</accession>
<dbReference type="InterPro" id="IPR003222">
    <property type="entry name" value="Antitermntn"/>
</dbReference>
<name>A0A0J7JXL0_LASNI</name>
<proteinExistence type="inferred from homology"/>